<name>A0A915HFD5_ROMCU</name>
<evidence type="ECO:0000313" key="1">
    <source>
        <dbReference type="Proteomes" id="UP000887565"/>
    </source>
</evidence>
<proteinExistence type="predicted"/>
<accession>A0A915HFD5</accession>
<dbReference type="WBParaSite" id="nRc.2.0.1.t00375-RA">
    <property type="protein sequence ID" value="nRc.2.0.1.t00375-RA"/>
    <property type="gene ID" value="nRc.2.0.1.g00375"/>
</dbReference>
<keyword evidence="1" id="KW-1185">Reference proteome</keyword>
<protein>
    <submittedName>
        <fullName evidence="2">Uncharacterized protein</fullName>
    </submittedName>
</protein>
<sequence>MIAALVNNMYNKKASFVVFLDTYYFIYLTFAVDHLVHPILCVRYSEIFKSGVINLTSNIRIKTFNVIVWSFFGVKIDQETNQSTDQRLSAPQIMTISSEINHMNKIFQQRQRTVVQHHLDPENQNELLNSIWSNEVIKELTSPPLSTINGSLSKDK</sequence>
<reference evidence="2" key="1">
    <citation type="submission" date="2022-11" db="UniProtKB">
        <authorList>
            <consortium name="WormBaseParasite"/>
        </authorList>
    </citation>
    <scope>IDENTIFICATION</scope>
</reference>
<organism evidence="1 2">
    <name type="scientific">Romanomermis culicivorax</name>
    <name type="common">Nematode worm</name>
    <dbReference type="NCBI Taxonomy" id="13658"/>
    <lineage>
        <taxon>Eukaryota</taxon>
        <taxon>Metazoa</taxon>
        <taxon>Ecdysozoa</taxon>
        <taxon>Nematoda</taxon>
        <taxon>Enoplea</taxon>
        <taxon>Dorylaimia</taxon>
        <taxon>Mermithida</taxon>
        <taxon>Mermithoidea</taxon>
        <taxon>Mermithidae</taxon>
        <taxon>Romanomermis</taxon>
    </lineage>
</organism>
<evidence type="ECO:0000313" key="2">
    <source>
        <dbReference type="WBParaSite" id="nRc.2.0.1.t00375-RA"/>
    </source>
</evidence>
<dbReference type="AlphaFoldDB" id="A0A915HFD5"/>
<dbReference type="Proteomes" id="UP000887565">
    <property type="component" value="Unplaced"/>
</dbReference>